<evidence type="ECO:0000256" key="15">
    <source>
        <dbReference type="SAM" id="SignalP"/>
    </source>
</evidence>
<dbReference type="InterPro" id="IPR036465">
    <property type="entry name" value="vWFA_dom_sf"/>
</dbReference>
<accession>A0A653BWR9</accession>
<evidence type="ECO:0000256" key="3">
    <source>
        <dbReference type="ARBA" id="ARBA00022692"/>
    </source>
</evidence>
<dbReference type="PROSITE" id="PS00243">
    <property type="entry name" value="I_EGF_1"/>
    <property type="match status" value="1"/>
</dbReference>
<keyword evidence="19" id="KW-1185">Reference proteome</keyword>
<dbReference type="Pfam" id="PF08725">
    <property type="entry name" value="Integrin_b_cyt"/>
    <property type="match status" value="1"/>
</dbReference>
<feature type="disulfide bond" evidence="11">
    <location>
        <begin position="400"/>
        <end position="411"/>
    </location>
</feature>
<dbReference type="InterPro" id="IPR015812">
    <property type="entry name" value="Integrin_bsu"/>
</dbReference>
<dbReference type="Gene3D" id="2.10.25.10">
    <property type="entry name" value="Laminin"/>
    <property type="match status" value="3"/>
</dbReference>
<keyword evidence="10" id="KW-0325">Glycoprotein</keyword>
<evidence type="ECO:0000256" key="7">
    <source>
        <dbReference type="ARBA" id="ARBA00023037"/>
    </source>
</evidence>
<sequence>MHLLKVSVSHSLLNLLFLLSLSYFVETSDLCNETAIQSLCWEQETCEDCLQVHECCHYCYDEAYPTERRRCSTMNNLNDCKQEKIEHNFQSGVKIIQNDDYTEKNQIKPQSLKVQLRYMKPENITFYYKPAKNYPLDLYYLGDLSVSMKDNLEVFKKIGQQLTQRIQKLTKNYRLAYGSFLDKTAMPFYFTDPQNYKDPCMNSKYNCETGYLFKHRLDFTPDMDKFIQKVLESNITANVDDLDGALDAILQILVCGRRVGWNPQSRKIIVLATDSLLHTAGDGLLAGAVRRPTEECFLDQNGEHIKPLIYDYPDIGQIHDLLRNRKVNIIFAVKDPEKLKYYDRLTKELLGDFAFTGELAADLHIIELIEKGFYNFARQVNFFTNLTEHPYIDVQFFGDCEGVGYNKTNLCYNVGNKEIKFKAQVTLTQRQAKSGDTIFIEEKNIQESIEVRLEYEKPCKCDNYQLSSVKTCENGGIFVCGYCICPSGWKGEICDQRCETENYDSCRLSQDGYVSRICHNSGECICGKCECEYPYVGKFCQFKCPTGENNLICSGLNHGTCVDGKCVCTAEYAGSDCSCSTSTSNCQLPDMLEVCNSKGRCECNKCICDTGYSEKFCEVNGDNNTMCEIYKLFIEEAAATEKYGFQRNGVDIYVTVDGKASQDDDASCRTTTYSGSNFCIISFDYHSGGDKSVQLRAKISCYKTAGFKMVTTFLSIFAAVVIGGILFILVWKIRIYHQERVEYQKFVSEKRMFRQTNPLYRDPVTTYRNPLVGKPFNGDSSNFALHPRTQTTTSQAEVQASNSPTEKKAFSLYENSSCSIPSSPQQKKEYL</sequence>
<dbReference type="EMBL" id="CAACVG010006316">
    <property type="protein sequence ID" value="VEN40085.1"/>
    <property type="molecule type" value="Genomic_DNA"/>
</dbReference>
<proteinExistence type="inferred from homology"/>
<dbReference type="SMART" id="SM01241">
    <property type="entry name" value="Integrin_b_cyt"/>
    <property type="match status" value="1"/>
</dbReference>
<evidence type="ECO:0000256" key="9">
    <source>
        <dbReference type="ARBA" id="ARBA00023157"/>
    </source>
</evidence>
<dbReference type="SMART" id="SM00187">
    <property type="entry name" value="INB"/>
    <property type="match status" value="1"/>
</dbReference>
<dbReference type="OrthoDB" id="410592at2759"/>
<feature type="disulfide bond" evidence="11">
    <location>
        <begin position="46"/>
        <end position="56"/>
    </location>
</feature>
<evidence type="ECO:0000259" key="17">
    <source>
        <dbReference type="SMART" id="SM01241"/>
    </source>
</evidence>
<dbReference type="GO" id="GO:0007229">
    <property type="term" value="P:integrin-mediated signaling pathway"/>
    <property type="evidence" value="ECO:0007669"/>
    <property type="project" value="UniProtKB-KW"/>
</dbReference>
<dbReference type="GO" id="GO:0005925">
    <property type="term" value="C:focal adhesion"/>
    <property type="evidence" value="ECO:0007669"/>
    <property type="project" value="TreeGrafter"/>
</dbReference>
<dbReference type="InterPro" id="IPR057243">
    <property type="entry name" value="Integrin_I-EGF_CS"/>
</dbReference>
<feature type="disulfide bond" evidence="11">
    <location>
        <begin position="531"/>
        <end position="540"/>
    </location>
</feature>
<evidence type="ECO:0000256" key="4">
    <source>
        <dbReference type="ARBA" id="ARBA00022729"/>
    </source>
</evidence>
<feature type="disulfide bond" evidence="11">
    <location>
        <begin position="568"/>
        <end position="577"/>
    </location>
</feature>
<evidence type="ECO:0000256" key="11">
    <source>
        <dbReference type="PIRSR" id="PIRSR002512-1"/>
    </source>
</evidence>
<comment type="subcellular location">
    <subcellularLocation>
        <location evidence="12">Cell membrane</location>
        <topology evidence="12">Single-pass type I membrane protein</topology>
    </subcellularLocation>
    <subcellularLocation>
        <location evidence="1">Membrane</location>
        <topology evidence="1">Single-pass type I membrane protein</topology>
    </subcellularLocation>
</comment>
<evidence type="ECO:0000256" key="1">
    <source>
        <dbReference type="ARBA" id="ARBA00004479"/>
    </source>
</evidence>
<dbReference type="PANTHER" id="PTHR10082">
    <property type="entry name" value="INTEGRIN BETA SUBUNIT"/>
    <property type="match status" value="1"/>
</dbReference>
<dbReference type="GO" id="GO:0008305">
    <property type="term" value="C:integrin complex"/>
    <property type="evidence" value="ECO:0007669"/>
    <property type="project" value="TreeGrafter"/>
</dbReference>
<keyword evidence="14" id="KW-1133">Transmembrane helix</keyword>
<dbReference type="SUPFAM" id="SSF53300">
    <property type="entry name" value="vWA-like"/>
    <property type="match status" value="1"/>
</dbReference>
<dbReference type="Gene3D" id="2.60.40.1510">
    <property type="entry name" value="ntegrin, alpha v. Chain A, domain 3"/>
    <property type="match status" value="1"/>
</dbReference>
<evidence type="ECO:0000256" key="2">
    <source>
        <dbReference type="ARBA" id="ARBA00007449"/>
    </source>
</evidence>
<feature type="chain" id="PRO_5024920128" description="Integrin beta" evidence="15">
    <location>
        <begin position="28"/>
        <end position="831"/>
    </location>
</feature>
<evidence type="ECO:0000256" key="13">
    <source>
        <dbReference type="SAM" id="MobiDB-lite"/>
    </source>
</evidence>
<feature type="signal peptide" evidence="15">
    <location>
        <begin position="1"/>
        <end position="27"/>
    </location>
</feature>
<dbReference type="InterPro" id="IPR002369">
    <property type="entry name" value="Integrin_bsu_VWA"/>
</dbReference>
<feature type="disulfide bond" evidence="11">
    <location>
        <begin position="255"/>
        <end position="296"/>
    </location>
</feature>
<evidence type="ECO:0000256" key="10">
    <source>
        <dbReference type="ARBA" id="ARBA00023180"/>
    </source>
</evidence>
<protein>
    <recommendedName>
        <fullName evidence="12">Integrin beta</fullName>
    </recommendedName>
</protein>
<evidence type="ECO:0000256" key="8">
    <source>
        <dbReference type="ARBA" id="ARBA00023136"/>
    </source>
</evidence>
<dbReference type="GO" id="GO:0098609">
    <property type="term" value="P:cell-cell adhesion"/>
    <property type="evidence" value="ECO:0007669"/>
    <property type="project" value="TreeGrafter"/>
</dbReference>
<feature type="domain" description="Integrin beta subunit VWA" evidence="16">
    <location>
        <begin position="45"/>
        <end position="461"/>
    </location>
</feature>
<feature type="disulfide bond" evidence="11">
    <location>
        <begin position="608"/>
        <end position="617"/>
    </location>
</feature>
<dbReference type="SUPFAM" id="SSF103575">
    <property type="entry name" value="Plexin repeat"/>
    <property type="match status" value="1"/>
</dbReference>
<dbReference type="Proteomes" id="UP000410492">
    <property type="component" value="Unassembled WGS sequence"/>
</dbReference>
<dbReference type="GO" id="GO:0009986">
    <property type="term" value="C:cell surface"/>
    <property type="evidence" value="ECO:0007669"/>
    <property type="project" value="TreeGrafter"/>
</dbReference>
<feature type="disulfide bond" evidence="11">
    <location>
        <begin position="480"/>
        <end position="518"/>
    </location>
</feature>
<dbReference type="GO" id="GO:0016477">
    <property type="term" value="P:cell migration"/>
    <property type="evidence" value="ECO:0007669"/>
    <property type="project" value="TreeGrafter"/>
</dbReference>
<feature type="disulfide bond" evidence="11">
    <location>
        <begin position="485"/>
        <end position="494"/>
    </location>
</feature>
<evidence type="ECO:0000256" key="12">
    <source>
        <dbReference type="RuleBase" id="RU000633"/>
    </source>
</evidence>
<reference evidence="18 19" key="1">
    <citation type="submission" date="2019-01" db="EMBL/GenBank/DDBJ databases">
        <authorList>
            <person name="Sayadi A."/>
        </authorList>
    </citation>
    <scope>NUCLEOTIDE SEQUENCE [LARGE SCALE GENOMIC DNA]</scope>
</reference>
<dbReference type="GO" id="GO:0033627">
    <property type="term" value="P:cell adhesion mediated by integrin"/>
    <property type="evidence" value="ECO:0007669"/>
    <property type="project" value="TreeGrafter"/>
</dbReference>
<evidence type="ECO:0000256" key="6">
    <source>
        <dbReference type="ARBA" id="ARBA00022889"/>
    </source>
</evidence>
<keyword evidence="5" id="KW-0677">Repeat</keyword>
<dbReference type="AlphaFoldDB" id="A0A653BWR9"/>
<evidence type="ECO:0000256" key="5">
    <source>
        <dbReference type="ARBA" id="ARBA00022737"/>
    </source>
</evidence>
<keyword evidence="4 15" id="KW-0732">Signal</keyword>
<keyword evidence="7 12" id="KW-0401">Integrin</keyword>
<evidence type="ECO:0000313" key="18">
    <source>
        <dbReference type="EMBL" id="VEN40085.1"/>
    </source>
</evidence>
<feature type="disulfide bond" evidence="11">
    <location>
        <begin position="472"/>
        <end position="483"/>
    </location>
</feature>
<evidence type="ECO:0000313" key="19">
    <source>
        <dbReference type="Proteomes" id="UP000410492"/>
    </source>
</evidence>
<dbReference type="InterPro" id="IPR041161">
    <property type="entry name" value="EGF_Tenascin"/>
</dbReference>
<feature type="disulfide bond" evidence="11">
    <location>
        <begin position="200"/>
        <end position="207"/>
    </location>
</feature>
<dbReference type="PRINTS" id="PR01186">
    <property type="entry name" value="INTEGRINB"/>
</dbReference>
<dbReference type="Pfam" id="PF18720">
    <property type="entry name" value="EGF_Tenascin"/>
    <property type="match status" value="1"/>
</dbReference>
<comment type="similarity">
    <text evidence="2 12">Belongs to the integrin beta chain family.</text>
</comment>
<dbReference type="GO" id="GO:0007160">
    <property type="term" value="P:cell-matrix adhesion"/>
    <property type="evidence" value="ECO:0007669"/>
    <property type="project" value="TreeGrafter"/>
</dbReference>
<feature type="disulfide bond" evidence="11">
    <location>
        <begin position="526"/>
        <end position="553"/>
    </location>
</feature>
<dbReference type="Pfam" id="PF00362">
    <property type="entry name" value="Integrin_beta"/>
    <property type="match status" value="1"/>
</dbReference>
<feature type="compositionally biased region" description="Polar residues" evidence="13">
    <location>
        <begin position="783"/>
        <end position="804"/>
    </location>
</feature>
<dbReference type="GO" id="GO:0005178">
    <property type="term" value="F:integrin binding"/>
    <property type="evidence" value="ECO:0007669"/>
    <property type="project" value="TreeGrafter"/>
</dbReference>
<feature type="domain" description="Integrin beta subunit cytoplasmic" evidence="17">
    <location>
        <begin position="732"/>
        <end position="774"/>
    </location>
</feature>
<dbReference type="PIRSF" id="PIRSF002512">
    <property type="entry name" value="Integrin_B"/>
    <property type="match status" value="1"/>
</dbReference>
<feature type="disulfide bond" evidence="11">
    <location>
        <begin position="561"/>
        <end position="566"/>
    </location>
</feature>
<organism evidence="18 19">
    <name type="scientific">Callosobruchus maculatus</name>
    <name type="common">Southern cowpea weevil</name>
    <name type="synonym">Pulse bruchid</name>
    <dbReference type="NCBI Taxonomy" id="64391"/>
    <lineage>
        <taxon>Eukaryota</taxon>
        <taxon>Metazoa</taxon>
        <taxon>Ecdysozoa</taxon>
        <taxon>Arthropoda</taxon>
        <taxon>Hexapoda</taxon>
        <taxon>Insecta</taxon>
        <taxon>Pterygota</taxon>
        <taxon>Neoptera</taxon>
        <taxon>Endopterygota</taxon>
        <taxon>Coleoptera</taxon>
        <taxon>Polyphaga</taxon>
        <taxon>Cucujiformia</taxon>
        <taxon>Chrysomeloidea</taxon>
        <taxon>Chrysomelidae</taxon>
        <taxon>Bruchinae</taxon>
        <taxon>Bruchini</taxon>
        <taxon>Callosobruchus</taxon>
    </lineage>
</organism>
<feature type="disulfide bond" evidence="11">
    <location>
        <begin position="49"/>
        <end position="80"/>
    </location>
</feature>
<evidence type="ECO:0000259" key="16">
    <source>
        <dbReference type="SMART" id="SM00187"/>
    </source>
</evidence>
<dbReference type="Gene3D" id="3.30.1680.10">
    <property type="entry name" value="ligand-binding face of the semaphorins, domain 2"/>
    <property type="match status" value="1"/>
</dbReference>
<keyword evidence="8 14" id="KW-0472">Membrane</keyword>
<evidence type="ECO:0000256" key="14">
    <source>
        <dbReference type="SAM" id="Phobius"/>
    </source>
</evidence>
<feature type="region of interest" description="Disordered" evidence="13">
    <location>
        <begin position="783"/>
        <end position="805"/>
    </location>
</feature>
<dbReference type="Gene3D" id="1.20.5.100">
    <property type="entry name" value="Cytochrome c1, transmembrane anchor, C-terminal"/>
    <property type="match status" value="1"/>
</dbReference>
<keyword evidence="9 11" id="KW-1015">Disulfide bond</keyword>
<feature type="disulfide bond" evidence="11">
    <location>
        <begin position="601"/>
        <end position="606"/>
    </location>
</feature>
<keyword evidence="6 12" id="KW-0130">Cell adhesion</keyword>
<dbReference type="PANTHER" id="PTHR10082:SF60">
    <property type="entry name" value="INTEGRIN BETA-PS"/>
    <property type="match status" value="1"/>
</dbReference>
<feature type="disulfide bond" evidence="11">
    <location>
        <begin position="524"/>
        <end position="529"/>
    </location>
</feature>
<dbReference type="Gene3D" id="3.40.50.410">
    <property type="entry name" value="von Willebrand factor, type A domain"/>
    <property type="match status" value="1"/>
</dbReference>
<name>A0A653BWR9_CALMS</name>
<gene>
    <name evidence="18" type="ORF">CALMAC_LOCUS4374</name>
</gene>
<keyword evidence="3 12" id="KW-0812">Transmembrane</keyword>
<feature type="transmembrane region" description="Helical" evidence="14">
    <location>
        <begin position="709"/>
        <end position="731"/>
    </location>
</feature>
<dbReference type="InterPro" id="IPR014836">
    <property type="entry name" value="Integrin_bsu_cyt_dom"/>
</dbReference>
<feature type="disulfide bond" evidence="11">
    <location>
        <begin position="579"/>
        <end position="586"/>
    </location>
</feature>